<dbReference type="EMBL" id="NBWU01000002">
    <property type="protein sequence ID" value="PCE64859.1"/>
    <property type="molecule type" value="Genomic_DNA"/>
</dbReference>
<accession>A0A2A4G7A9</accession>
<reference evidence="1 2" key="1">
    <citation type="submission" date="2017-04" db="EMBL/GenBank/DDBJ databases">
        <title>A new member of the family Flavobacteriaceae isolated from ascidians.</title>
        <authorList>
            <person name="Chen L."/>
        </authorList>
    </citation>
    <scope>NUCLEOTIDE SEQUENCE [LARGE SCALE GENOMIC DNA]</scope>
    <source>
        <strain evidence="1 2">HQA918</strain>
    </source>
</reference>
<protein>
    <submittedName>
        <fullName evidence="1">Uncharacterized protein</fullName>
    </submittedName>
</protein>
<evidence type="ECO:0000313" key="1">
    <source>
        <dbReference type="EMBL" id="PCE64859.1"/>
    </source>
</evidence>
<dbReference type="AlphaFoldDB" id="A0A2A4G7A9"/>
<organism evidence="1 2">
    <name type="scientific">Sediminicola luteus</name>
    <dbReference type="NCBI Taxonomy" id="319238"/>
    <lineage>
        <taxon>Bacteria</taxon>
        <taxon>Pseudomonadati</taxon>
        <taxon>Bacteroidota</taxon>
        <taxon>Flavobacteriia</taxon>
        <taxon>Flavobacteriales</taxon>
        <taxon>Flavobacteriaceae</taxon>
        <taxon>Sediminicola</taxon>
    </lineage>
</organism>
<name>A0A2A4G7A9_9FLAO</name>
<gene>
    <name evidence="1" type="ORF">B7P33_06740</name>
</gene>
<dbReference type="Proteomes" id="UP000219559">
    <property type="component" value="Unassembled WGS sequence"/>
</dbReference>
<evidence type="ECO:0000313" key="2">
    <source>
        <dbReference type="Proteomes" id="UP000219559"/>
    </source>
</evidence>
<keyword evidence="2" id="KW-1185">Reference proteome</keyword>
<comment type="caution">
    <text evidence="1">The sequence shown here is derived from an EMBL/GenBank/DDBJ whole genome shotgun (WGS) entry which is preliminary data.</text>
</comment>
<proteinExistence type="predicted"/>
<sequence>MLLRDTIKKYLTLNIIMDMDSRNSKVDKIRQIISNFEDGKITVDVAVSQINIIGYHQISEDYLQSYWESENIDDFIGKIITEPIQDWQKIDDNQALLLLKELIENIVDDAIFERNSEALEKRYAKSSGSINNWLFHDNIMEPKEILKMLTHEDRIIL</sequence>